<dbReference type="GO" id="GO:0008757">
    <property type="term" value="F:S-adenosylmethionine-dependent methyltransferase activity"/>
    <property type="evidence" value="ECO:0007669"/>
    <property type="project" value="InterPro"/>
</dbReference>
<dbReference type="PANTHER" id="PTHR43861:SF3">
    <property type="entry name" value="PUTATIVE (AFU_ORTHOLOGUE AFUA_2G14390)-RELATED"/>
    <property type="match status" value="1"/>
</dbReference>
<evidence type="ECO:0000313" key="4">
    <source>
        <dbReference type="Proteomes" id="UP000290365"/>
    </source>
</evidence>
<gene>
    <name evidence="3" type="ORF">EPA93_08860</name>
</gene>
<dbReference type="KEGG" id="kbs:EPA93_08860"/>
<protein>
    <submittedName>
        <fullName evidence="3">Class I SAM-dependent methyltransferase</fullName>
    </submittedName>
</protein>
<name>A0A4P6JLZ5_KTERU</name>
<dbReference type="RefSeq" id="WP_129886708.1">
    <property type="nucleotide sequence ID" value="NZ_CP035758.1"/>
</dbReference>
<keyword evidence="1 3" id="KW-0808">Transferase</keyword>
<evidence type="ECO:0000259" key="2">
    <source>
        <dbReference type="Pfam" id="PF08241"/>
    </source>
</evidence>
<sequence length="284" mass="31734">MMTKPSNTDNIRAFSNVPSALVSAFGDEGDLTRQHLLNPAIFSLLTAGAVNPAALSANVQRLLPSLREEQSRGEEPDLLVQIRARIEGKAILDAGCGQGYLSRILARMGARVTGIEPAESWYRYALQREQTERLGINYLQKDLSLFELAPASFDYVIANMVFMDIPDYLPALHNCVASLKNNGGLIISLLHPCFEELASFWQEGATETNYFHEYALKQRYGHLIHRPLSTYLNDIIQAGCVLQKVLEPALDATVAKQHQAEKYAHTPGYIVLYATRSEPRSWRE</sequence>
<dbReference type="AlphaFoldDB" id="A0A4P6JLZ5"/>
<dbReference type="SUPFAM" id="SSF53335">
    <property type="entry name" value="S-adenosyl-L-methionine-dependent methyltransferases"/>
    <property type="match status" value="1"/>
</dbReference>
<proteinExistence type="predicted"/>
<dbReference type="InterPro" id="IPR029063">
    <property type="entry name" value="SAM-dependent_MTases_sf"/>
</dbReference>
<keyword evidence="3" id="KW-0489">Methyltransferase</keyword>
<dbReference type="Gene3D" id="3.40.50.150">
    <property type="entry name" value="Vaccinia Virus protein VP39"/>
    <property type="match status" value="1"/>
</dbReference>
<evidence type="ECO:0000313" key="3">
    <source>
        <dbReference type="EMBL" id="QBD76113.1"/>
    </source>
</evidence>
<dbReference type="PANTHER" id="PTHR43861">
    <property type="entry name" value="TRANS-ACONITATE 2-METHYLTRANSFERASE-RELATED"/>
    <property type="match status" value="1"/>
</dbReference>
<organism evidence="3 4">
    <name type="scientific">Ktedonosporobacter rubrisoli</name>
    <dbReference type="NCBI Taxonomy" id="2509675"/>
    <lineage>
        <taxon>Bacteria</taxon>
        <taxon>Bacillati</taxon>
        <taxon>Chloroflexota</taxon>
        <taxon>Ktedonobacteria</taxon>
        <taxon>Ktedonobacterales</taxon>
        <taxon>Ktedonosporobacteraceae</taxon>
        <taxon>Ktedonosporobacter</taxon>
    </lineage>
</organism>
<reference evidence="3 4" key="1">
    <citation type="submission" date="2019-01" db="EMBL/GenBank/DDBJ databases">
        <title>Ktedonosporobacter rubrisoli SCAWS-G2.</title>
        <authorList>
            <person name="Huang Y."/>
            <person name="Yan B."/>
        </authorList>
    </citation>
    <scope>NUCLEOTIDE SEQUENCE [LARGE SCALE GENOMIC DNA]</scope>
    <source>
        <strain evidence="3 4">SCAWS-G2</strain>
    </source>
</reference>
<accession>A0A4P6JLZ5</accession>
<keyword evidence="4" id="KW-1185">Reference proteome</keyword>
<feature type="domain" description="Methyltransferase type 11" evidence="2">
    <location>
        <begin position="92"/>
        <end position="187"/>
    </location>
</feature>
<dbReference type="CDD" id="cd02440">
    <property type="entry name" value="AdoMet_MTases"/>
    <property type="match status" value="1"/>
</dbReference>
<dbReference type="Pfam" id="PF08241">
    <property type="entry name" value="Methyltransf_11"/>
    <property type="match status" value="1"/>
</dbReference>
<dbReference type="GO" id="GO:0032259">
    <property type="term" value="P:methylation"/>
    <property type="evidence" value="ECO:0007669"/>
    <property type="project" value="UniProtKB-KW"/>
</dbReference>
<dbReference type="Proteomes" id="UP000290365">
    <property type="component" value="Chromosome"/>
</dbReference>
<evidence type="ECO:0000256" key="1">
    <source>
        <dbReference type="ARBA" id="ARBA00022679"/>
    </source>
</evidence>
<dbReference type="OrthoDB" id="7365827at2"/>
<dbReference type="EMBL" id="CP035758">
    <property type="protein sequence ID" value="QBD76113.1"/>
    <property type="molecule type" value="Genomic_DNA"/>
</dbReference>
<dbReference type="InterPro" id="IPR013216">
    <property type="entry name" value="Methyltransf_11"/>
</dbReference>